<proteinExistence type="predicted"/>
<accession>A0ACC0GF66</accession>
<protein>
    <submittedName>
        <fullName evidence="1">Uncharacterized protein</fullName>
    </submittedName>
</protein>
<name>A0ACC0GF66_9ERIC</name>
<keyword evidence="2" id="KW-1185">Reference proteome</keyword>
<sequence length="106" mass="12376">MGERRYNILLLAYDKEICPICLESFNFGDEVRFGDPCRHNFHESFFMQLRDFHKCPMCRGTYKRTYTLVIPPKPEEEDAYPPPSPPHVSPPQTPSPPEEEDADLVF</sequence>
<reference evidence="1 2" key="1">
    <citation type="journal article" date="2022" name="Plant J.">
        <title>Chromosome-level genome of Camellia lanceoleosa provides a valuable resource for understanding genome evolution and self-incompatibility.</title>
        <authorList>
            <person name="Gong W."/>
            <person name="Xiao S."/>
            <person name="Wang L."/>
            <person name="Liao Z."/>
            <person name="Chang Y."/>
            <person name="Mo W."/>
            <person name="Hu G."/>
            <person name="Li W."/>
            <person name="Zhao G."/>
            <person name="Zhu H."/>
            <person name="Hu X."/>
            <person name="Ji K."/>
            <person name="Xiang X."/>
            <person name="Song Q."/>
            <person name="Yuan D."/>
            <person name="Jin S."/>
            <person name="Zhang L."/>
        </authorList>
    </citation>
    <scope>NUCLEOTIDE SEQUENCE [LARGE SCALE GENOMIC DNA]</scope>
    <source>
        <strain evidence="1">SQ_2022a</strain>
    </source>
</reference>
<gene>
    <name evidence="1" type="ORF">LOK49_LG09G01628</name>
</gene>
<comment type="caution">
    <text evidence="1">The sequence shown here is derived from an EMBL/GenBank/DDBJ whole genome shotgun (WGS) entry which is preliminary data.</text>
</comment>
<evidence type="ECO:0000313" key="1">
    <source>
        <dbReference type="EMBL" id="KAI7999710.1"/>
    </source>
</evidence>
<dbReference type="Proteomes" id="UP001060215">
    <property type="component" value="Chromosome 8"/>
</dbReference>
<organism evidence="1 2">
    <name type="scientific">Camellia lanceoleosa</name>
    <dbReference type="NCBI Taxonomy" id="1840588"/>
    <lineage>
        <taxon>Eukaryota</taxon>
        <taxon>Viridiplantae</taxon>
        <taxon>Streptophyta</taxon>
        <taxon>Embryophyta</taxon>
        <taxon>Tracheophyta</taxon>
        <taxon>Spermatophyta</taxon>
        <taxon>Magnoliopsida</taxon>
        <taxon>eudicotyledons</taxon>
        <taxon>Gunneridae</taxon>
        <taxon>Pentapetalae</taxon>
        <taxon>asterids</taxon>
        <taxon>Ericales</taxon>
        <taxon>Theaceae</taxon>
        <taxon>Camellia</taxon>
    </lineage>
</organism>
<dbReference type="EMBL" id="CM045765">
    <property type="protein sequence ID" value="KAI7999710.1"/>
    <property type="molecule type" value="Genomic_DNA"/>
</dbReference>
<evidence type="ECO:0000313" key="2">
    <source>
        <dbReference type="Proteomes" id="UP001060215"/>
    </source>
</evidence>